<dbReference type="GO" id="GO:0005886">
    <property type="term" value="C:plasma membrane"/>
    <property type="evidence" value="ECO:0007669"/>
    <property type="project" value="UniProtKB-SubCell"/>
</dbReference>
<evidence type="ECO:0000256" key="1">
    <source>
        <dbReference type="ARBA" id="ARBA00004651"/>
    </source>
</evidence>
<dbReference type="AlphaFoldDB" id="A0A1I0ZRF5"/>
<feature type="transmembrane region" description="Helical" evidence="6">
    <location>
        <begin position="30"/>
        <end position="49"/>
    </location>
</feature>
<name>A0A1I0ZRF5_9PSEU</name>
<keyword evidence="3 6" id="KW-0812">Transmembrane</keyword>
<dbReference type="Pfam" id="PF02653">
    <property type="entry name" value="BPD_transp_2"/>
    <property type="match status" value="1"/>
</dbReference>
<dbReference type="EMBL" id="FOKG01000007">
    <property type="protein sequence ID" value="SFB26938.1"/>
    <property type="molecule type" value="Genomic_DNA"/>
</dbReference>
<feature type="transmembrane region" description="Helical" evidence="6">
    <location>
        <begin position="70"/>
        <end position="100"/>
    </location>
</feature>
<evidence type="ECO:0000256" key="4">
    <source>
        <dbReference type="ARBA" id="ARBA00022989"/>
    </source>
</evidence>
<evidence type="ECO:0000256" key="2">
    <source>
        <dbReference type="ARBA" id="ARBA00022475"/>
    </source>
</evidence>
<keyword evidence="8" id="KW-1185">Reference proteome</keyword>
<dbReference type="STRING" id="490629.SAMN05216266_107131"/>
<evidence type="ECO:0000313" key="8">
    <source>
        <dbReference type="Proteomes" id="UP000243799"/>
    </source>
</evidence>
<keyword evidence="4 6" id="KW-1133">Transmembrane helix</keyword>
<dbReference type="OrthoDB" id="3468954at2"/>
<dbReference type="Proteomes" id="UP000243799">
    <property type="component" value="Unassembled WGS sequence"/>
</dbReference>
<keyword evidence="5 6" id="KW-0472">Membrane</keyword>
<keyword evidence="2" id="KW-1003">Cell membrane</keyword>
<evidence type="ECO:0000256" key="5">
    <source>
        <dbReference type="ARBA" id="ARBA00023136"/>
    </source>
</evidence>
<dbReference type="InterPro" id="IPR001851">
    <property type="entry name" value="ABC_transp_permease"/>
</dbReference>
<feature type="transmembrane region" description="Helical" evidence="6">
    <location>
        <begin position="139"/>
        <end position="156"/>
    </location>
</feature>
<evidence type="ECO:0000256" key="3">
    <source>
        <dbReference type="ARBA" id="ARBA00022692"/>
    </source>
</evidence>
<dbReference type="GO" id="GO:0022857">
    <property type="term" value="F:transmembrane transporter activity"/>
    <property type="evidence" value="ECO:0007669"/>
    <property type="project" value="InterPro"/>
</dbReference>
<feature type="transmembrane region" description="Helical" evidence="6">
    <location>
        <begin position="230"/>
        <end position="250"/>
    </location>
</feature>
<gene>
    <name evidence="7" type="ORF">SAMN05216266_107131</name>
</gene>
<feature type="transmembrane region" description="Helical" evidence="6">
    <location>
        <begin position="112"/>
        <end position="132"/>
    </location>
</feature>
<dbReference type="CDD" id="cd06579">
    <property type="entry name" value="TM_PBP1_transp_AraH_like"/>
    <property type="match status" value="1"/>
</dbReference>
<organism evidence="7 8">
    <name type="scientific">Amycolatopsis marina</name>
    <dbReference type="NCBI Taxonomy" id="490629"/>
    <lineage>
        <taxon>Bacteria</taxon>
        <taxon>Bacillati</taxon>
        <taxon>Actinomycetota</taxon>
        <taxon>Actinomycetes</taxon>
        <taxon>Pseudonocardiales</taxon>
        <taxon>Pseudonocardiaceae</taxon>
        <taxon>Amycolatopsis</taxon>
    </lineage>
</organism>
<accession>A0A1I0ZRF5</accession>
<dbReference type="RefSeq" id="WP_091673460.1">
    <property type="nucleotide sequence ID" value="NZ_FOKG01000007.1"/>
</dbReference>
<sequence>MSSTAVRSDPQPQSPAAKRPHWTHWITPTVSVYLALVLVLIVGSVLVAAKGGMLLDQGGIQNILTRSTALGLVAIGQTMVILTGKLDLSVAYLIGLTSLIAAETMAGDPGMIVPGVLLAVGCAAAIGLFNGLVVTKLKVNAFIATLGTALIIRGYLENGYSGPAGQVPRVFQHLGFDRIGPVPISTLLMFGIAGAVWWYLTRTRSGYHFYAVGGDEDVARLSGIRTDRTVLKAHVLCSVLAGLAGVFLASRLGSGAPYVGTDAGYDLESIAAVVLGGTLLAGGRGGVAGTIGGVLILASLDTTFDQLGVSSFFKDVVRGVVLIVAVALYARRQMSSGTRLLPGGRR</sequence>
<evidence type="ECO:0000256" key="6">
    <source>
        <dbReference type="SAM" id="Phobius"/>
    </source>
</evidence>
<dbReference type="PANTHER" id="PTHR32196">
    <property type="entry name" value="ABC TRANSPORTER PERMEASE PROTEIN YPHD-RELATED-RELATED"/>
    <property type="match status" value="1"/>
</dbReference>
<feature type="transmembrane region" description="Helical" evidence="6">
    <location>
        <begin position="179"/>
        <end position="200"/>
    </location>
</feature>
<proteinExistence type="predicted"/>
<feature type="transmembrane region" description="Helical" evidence="6">
    <location>
        <begin position="312"/>
        <end position="330"/>
    </location>
</feature>
<comment type="subcellular location">
    <subcellularLocation>
        <location evidence="1">Cell membrane</location>
        <topology evidence="1">Multi-pass membrane protein</topology>
    </subcellularLocation>
</comment>
<reference evidence="8" key="1">
    <citation type="submission" date="2016-10" db="EMBL/GenBank/DDBJ databases">
        <authorList>
            <person name="Varghese N."/>
            <person name="Submissions S."/>
        </authorList>
    </citation>
    <scope>NUCLEOTIDE SEQUENCE [LARGE SCALE GENOMIC DNA]</scope>
    <source>
        <strain evidence="8">CGMCC 4.3568</strain>
    </source>
</reference>
<protein>
    <submittedName>
        <fullName evidence="7">Ribose transport system permease protein</fullName>
    </submittedName>
</protein>
<evidence type="ECO:0000313" key="7">
    <source>
        <dbReference type="EMBL" id="SFB26938.1"/>
    </source>
</evidence>